<reference evidence="1" key="1">
    <citation type="journal article" date="2014" name="Front. Microbiol.">
        <title>High frequency of phylogenetically diverse reductive dehalogenase-homologous genes in deep subseafloor sedimentary metagenomes.</title>
        <authorList>
            <person name="Kawai M."/>
            <person name="Futagami T."/>
            <person name="Toyoda A."/>
            <person name="Takaki Y."/>
            <person name="Nishi S."/>
            <person name="Hori S."/>
            <person name="Arai W."/>
            <person name="Tsubouchi T."/>
            <person name="Morono Y."/>
            <person name="Uchiyama I."/>
            <person name="Ito T."/>
            <person name="Fujiyama A."/>
            <person name="Inagaki F."/>
            <person name="Takami H."/>
        </authorList>
    </citation>
    <scope>NUCLEOTIDE SEQUENCE</scope>
    <source>
        <strain evidence="1">Expedition CK06-06</strain>
    </source>
</reference>
<evidence type="ECO:0000313" key="1">
    <source>
        <dbReference type="EMBL" id="GAI54206.1"/>
    </source>
</evidence>
<proteinExistence type="predicted"/>
<feature type="non-terminal residue" evidence="1">
    <location>
        <position position="117"/>
    </location>
</feature>
<comment type="caution">
    <text evidence="1">The sequence shown here is derived from an EMBL/GenBank/DDBJ whole genome shotgun (WGS) entry which is preliminary data.</text>
</comment>
<organism evidence="1">
    <name type="scientific">marine sediment metagenome</name>
    <dbReference type="NCBI Taxonomy" id="412755"/>
    <lineage>
        <taxon>unclassified sequences</taxon>
        <taxon>metagenomes</taxon>
        <taxon>ecological metagenomes</taxon>
    </lineage>
</organism>
<accession>X1QHB1</accession>
<protein>
    <submittedName>
        <fullName evidence="1">Uncharacterized protein</fullName>
    </submittedName>
</protein>
<dbReference type="AlphaFoldDB" id="X1QHB1"/>
<dbReference type="EMBL" id="BARV01043143">
    <property type="protein sequence ID" value="GAI54206.1"/>
    <property type="molecule type" value="Genomic_DNA"/>
</dbReference>
<feature type="non-terminal residue" evidence="1">
    <location>
        <position position="1"/>
    </location>
</feature>
<gene>
    <name evidence="1" type="ORF">S06H3_64540</name>
</gene>
<name>X1QHB1_9ZZZZ</name>
<sequence>SSKGESFPGLDLHAYTKDGFHVGMNYETGEYEVEIPGAMASGPKTVEEWIFVPRDIEVSFEVNSTRASEFLENLGMSVEEPLQYSFHMIKYGKNPSAEVVENNVVVKDVLYSEGTTD</sequence>